<name>A0A9P0DEA3_PHACE</name>
<keyword evidence="5 7" id="KW-0720">Serine protease</keyword>
<dbReference type="PROSITE" id="PS00135">
    <property type="entry name" value="TRYPSIN_SER"/>
    <property type="match status" value="1"/>
</dbReference>
<dbReference type="InterPro" id="IPR033116">
    <property type="entry name" value="TRYPSIN_SER"/>
</dbReference>
<keyword evidence="3 7" id="KW-0645">Protease</keyword>
<evidence type="ECO:0000256" key="7">
    <source>
        <dbReference type="RuleBase" id="RU363034"/>
    </source>
</evidence>
<evidence type="ECO:0000256" key="4">
    <source>
        <dbReference type="ARBA" id="ARBA00022801"/>
    </source>
</evidence>
<dbReference type="PROSITE" id="PS50240">
    <property type="entry name" value="TRYPSIN_DOM"/>
    <property type="match status" value="1"/>
</dbReference>
<dbReference type="PRINTS" id="PR00722">
    <property type="entry name" value="CHYMOTRYPSIN"/>
</dbReference>
<dbReference type="GO" id="GO:0004252">
    <property type="term" value="F:serine-type endopeptidase activity"/>
    <property type="evidence" value="ECO:0007669"/>
    <property type="project" value="InterPro"/>
</dbReference>
<keyword evidence="6" id="KW-1015">Disulfide bond</keyword>
<dbReference type="EMBL" id="OU896716">
    <property type="protein sequence ID" value="CAH1117944.1"/>
    <property type="molecule type" value="Genomic_DNA"/>
</dbReference>
<dbReference type="InterPro" id="IPR018114">
    <property type="entry name" value="TRYPSIN_HIS"/>
</dbReference>
<accession>A0A9P0DEA3</accession>
<dbReference type="CDD" id="cd00190">
    <property type="entry name" value="Tryp_SPc"/>
    <property type="match status" value="1"/>
</dbReference>
<evidence type="ECO:0000256" key="3">
    <source>
        <dbReference type="ARBA" id="ARBA00022670"/>
    </source>
</evidence>
<dbReference type="InterPro" id="IPR050430">
    <property type="entry name" value="Peptidase_S1"/>
</dbReference>
<dbReference type="InterPro" id="IPR001314">
    <property type="entry name" value="Peptidase_S1A"/>
</dbReference>
<evidence type="ECO:0000256" key="8">
    <source>
        <dbReference type="SAM" id="Phobius"/>
    </source>
</evidence>
<dbReference type="Proteomes" id="UP001153737">
    <property type="component" value="Chromosome 10"/>
</dbReference>
<dbReference type="PANTHER" id="PTHR24276:SF98">
    <property type="entry name" value="FI18310P1-RELATED"/>
    <property type="match status" value="1"/>
</dbReference>
<dbReference type="Pfam" id="PF00089">
    <property type="entry name" value="Trypsin"/>
    <property type="match status" value="1"/>
</dbReference>
<evidence type="ECO:0000256" key="5">
    <source>
        <dbReference type="ARBA" id="ARBA00022825"/>
    </source>
</evidence>
<keyword evidence="8" id="KW-1133">Transmembrane helix</keyword>
<dbReference type="InterPro" id="IPR001254">
    <property type="entry name" value="Trypsin_dom"/>
</dbReference>
<organism evidence="10 11">
    <name type="scientific">Phaedon cochleariae</name>
    <name type="common">Mustard beetle</name>
    <dbReference type="NCBI Taxonomy" id="80249"/>
    <lineage>
        <taxon>Eukaryota</taxon>
        <taxon>Metazoa</taxon>
        <taxon>Ecdysozoa</taxon>
        <taxon>Arthropoda</taxon>
        <taxon>Hexapoda</taxon>
        <taxon>Insecta</taxon>
        <taxon>Pterygota</taxon>
        <taxon>Neoptera</taxon>
        <taxon>Endopterygota</taxon>
        <taxon>Coleoptera</taxon>
        <taxon>Polyphaga</taxon>
        <taxon>Cucujiformia</taxon>
        <taxon>Chrysomeloidea</taxon>
        <taxon>Chrysomelidae</taxon>
        <taxon>Chrysomelinae</taxon>
        <taxon>Chrysomelini</taxon>
        <taxon>Phaedon</taxon>
    </lineage>
</organism>
<dbReference type="InterPro" id="IPR043504">
    <property type="entry name" value="Peptidase_S1_PA_chymotrypsin"/>
</dbReference>
<protein>
    <recommendedName>
        <fullName evidence="9">Peptidase S1 domain-containing protein</fullName>
    </recommendedName>
</protein>
<dbReference type="FunFam" id="2.40.10.10:FF:000036">
    <property type="entry name" value="Trypsin beta"/>
    <property type="match status" value="1"/>
</dbReference>
<dbReference type="GO" id="GO:0006508">
    <property type="term" value="P:proteolysis"/>
    <property type="evidence" value="ECO:0007669"/>
    <property type="project" value="UniProtKB-KW"/>
</dbReference>
<comment type="similarity">
    <text evidence="2">Belongs to the peptidase S1 family.</text>
</comment>
<proteinExistence type="inferred from homology"/>
<feature type="domain" description="Peptidase S1" evidence="9">
    <location>
        <begin position="46"/>
        <end position="280"/>
    </location>
</feature>
<keyword evidence="11" id="KW-1185">Reference proteome</keyword>
<keyword evidence="8" id="KW-0472">Membrane</keyword>
<evidence type="ECO:0000313" key="10">
    <source>
        <dbReference type="EMBL" id="CAH1117944.1"/>
    </source>
</evidence>
<dbReference type="PANTHER" id="PTHR24276">
    <property type="entry name" value="POLYSERASE-RELATED"/>
    <property type="match status" value="1"/>
</dbReference>
<evidence type="ECO:0000256" key="1">
    <source>
        <dbReference type="ARBA" id="ARBA00004239"/>
    </source>
</evidence>
<dbReference type="InterPro" id="IPR009003">
    <property type="entry name" value="Peptidase_S1_PA"/>
</dbReference>
<dbReference type="AlphaFoldDB" id="A0A9P0DEA3"/>
<evidence type="ECO:0000259" key="9">
    <source>
        <dbReference type="PROSITE" id="PS50240"/>
    </source>
</evidence>
<evidence type="ECO:0000256" key="2">
    <source>
        <dbReference type="ARBA" id="ARBA00007664"/>
    </source>
</evidence>
<reference evidence="10" key="1">
    <citation type="submission" date="2022-01" db="EMBL/GenBank/DDBJ databases">
        <authorList>
            <person name="King R."/>
        </authorList>
    </citation>
    <scope>NUCLEOTIDE SEQUENCE</scope>
</reference>
<gene>
    <name evidence="10" type="ORF">PHAECO_LOCUS1793</name>
</gene>
<sequence length="322" mass="35843">MNVSKKIIARDHNQITVMLLPHLLMILLLLGTLILPAFTANESFRVLGGHVCKKDYEIMVSIRDSKTELHTCGGSLLSTKWILTAAHCFAKGDYAIIGLLPTEDLYNYKTGMKSHLTGWYPHPQFDENDNKEDIALGRLEPEVDLAALPHVRFVSLPQSLVTVELAEICKDKALSMGWGTTDFDRPVVERKIRCVELPVITNAECKELYKENDADIMIFDSSVCTFSKKGLDTCSGDSGGPLLCGGVQYGVVSWGDDCGLYPGVYTRVDKHLDFISGIMGNKRAYKSDAIRAVHRQGRFAVLVMVLLGICNIYRDLFSTEYL</sequence>
<dbReference type="PROSITE" id="PS00134">
    <property type="entry name" value="TRYPSIN_HIS"/>
    <property type="match status" value="1"/>
</dbReference>
<keyword evidence="4 7" id="KW-0378">Hydrolase</keyword>
<dbReference type="OrthoDB" id="6755574at2759"/>
<comment type="subcellular location">
    <subcellularLocation>
        <location evidence="1">Secreted</location>
        <location evidence="1">Extracellular space</location>
    </subcellularLocation>
</comment>
<reference evidence="10" key="2">
    <citation type="submission" date="2022-10" db="EMBL/GenBank/DDBJ databases">
        <authorList>
            <consortium name="ENA_rothamsted_submissions"/>
            <consortium name="culmorum"/>
            <person name="King R."/>
        </authorList>
    </citation>
    <scope>NUCLEOTIDE SEQUENCE</scope>
</reference>
<dbReference type="SUPFAM" id="SSF50494">
    <property type="entry name" value="Trypsin-like serine proteases"/>
    <property type="match status" value="1"/>
</dbReference>
<dbReference type="Gene3D" id="2.40.10.10">
    <property type="entry name" value="Trypsin-like serine proteases"/>
    <property type="match status" value="2"/>
</dbReference>
<dbReference type="GO" id="GO:0005576">
    <property type="term" value="C:extracellular region"/>
    <property type="evidence" value="ECO:0007669"/>
    <property type="project" value="UniProtKB-SubCell"/>
</dbReference>
<feature type="transmembrane region" description="Helical" evidence="8">
    <location>
        <begin position="20"/>
        <end position="38"/>
    </location>
</feature>
<evidence type="ECO:0000313" key="11">
    <source>
        <dbReference type="Proteomes" id="UP001153737"/>
    </source>
</evidence>
<evidence type="ECO:0000256" key="6">
    <source>
        <dbReference type="ARBA" id="ARBA00023157"/>
    </source>
</evidence>
<dbReference type="SMART" id="SM00020">
    <property type="entry name" value="Tryp_SPc"/>
    <property type="match status" value="1"/>
</dbReference>
<keyword evidence="8" id="KW-0812">Transmembrane</keyword>